<evidence type="ECO:0000259" key="8">
    <source>
        <dbReference type="PROSITE" id="PS51016"/>
    </source>
</evidence>
<dbReference type="GO" id="GO:0003774">
    <property type="term" value="F:cytoskeletal motor activity"/>
    <property type="evidence" value="ECO:0007669"/>
    <property type="project" value="UniProtKB-UniRule"/>
</dbReference>
<sequence>MENSNENGVNDLTTIAEIDEIGMNNNLRVRYEQEKIYTYTGSILIAINPYKHLDIFNKDYVSLYCGQRLGKIEPHVFALAEASYRSLLDDYCNQAIVISGESGAGKTESTKFILNYLCTVTPNVATWIQQQILEANTILEAFGNAKTVRNDNSSRFGKFLQICFDKSNCIIGSVIQDYLLEQSRITSQSIGERNYHVLYHLVAQGQRKADIMKEFYLKPASFYRYLNEYDSDMESEAKKFEDLTMAFTVLQIPQSSIDGILKVLSAILWLGNLKFVDVDGERSDLHAEDQNICTILSELLGLQSDDLLQVLLKRQINVRGNVTDIPYKLQEARENRHSMSKALYLKTFAWLVCKINNCTNPGMDGQRFLGVLDIFGFENFTRNSFEQLCINYTNEKLHKFFNHYVFALEQEIYQQEGIIYTNIEFEDNSLCLELIERPPRCIFKLLTEQCHMPKGSDAAYLSNMHGEFELHPYYIKGSDKRHWESEFGIKHYAGDVIYAVEGFVEKNKNAQQDVLFDIISRSENVFIKQLCCYQELLPSSTIQRGTSKSKLTVSDHFRQQLQSLLDVLQTSKIWYVRCIKPNGEKKPNSYDNKLVMDQLKYLGMLDIIRIRREGFPVHLTFGDFLSKYRCMLKAKVNQLTREHIITIMSALAVPEKEWQSGKSKVFLKLKAYESLEEKRKSIVNSSALIIQKNWKCLRQLKNYTIIRNSALKIQHAFRGWNLRIDFLRMRRAAIVIQRHLRGVYAREVASALREMRRVDEEMKKKEKYDSLSEPEQSNLPLEACERIVNEEIRALSQMAEQMTLMRHNALSPTVKYEDNNENLNYDALDLDNIFAFLSDVTSSNSENAISVTSSNNNGTAMQEVNAAIEHDVRNNGVGSPSTNIPPPPQAVICIENKSNKSIEQEPIYEAVKIVDTVKDERQGPRTDIFSSSGPNRNSNCRNSSLDTAPKKPPSNKRNPSSSDVFYEREQRRKYRVEKKILEMNQRNIESRKELHNTAEYYDIKEFAINYFNIHQKILEDSSFDTTSTTMQLSPRQMTVDEMTTFLNSDYIPTSHIHLYDPENVAIACLLFRELFKYMSGDLNSNAELEALQHIIGLGIEREELRDEIFIQCMRQCTKNPNIDWADRVWLLLCLIIVAFQPSKLLFRYFVSFLKQNLETLEGKLKQYVQWCFDNCKCTKVSSRLLPPSSVEVAAMRRLGTIVCRFFFLDGRTKAIDVHPTDTAGDAVVKLAEKLNLINTDGWAIYQSHPDGEEHIKSFDYLYDIIAAWEAKEIKTSFDTATYNRSLAGTPSTENRFVFKKRLFKSTRALSPDPIEVSLLYAQAVYSVVKVRFIYLSTYEKRNSYRVIFRLVVFKKKQNGV</sequence>
<dbReference type="Gene3D" id="1.25.40.530">
    <property type="entry name" value="MyTH4 domain"/>
    <property type="match status" value="1"/>
</dbReference>
<keyword evidence="5" id="KW-0009">Actin-binding</keyword>
<dbReference type="PANTHER" id="PTHR46049">
    <property type="entry name" value="AGAP003327-PA"/>
    <property type="match status" value="1"/>
</dbReference>
<dbReference type="Gene3D" id="6.20.240.20">
    <property type="match status" value="1"/>
</dbReference>
<protein>
    <recommendedName>
        <fullName evidence="12">Myosin motor domain-containing protein</fullName>
    </recommendedName>
</protein>
<dbReference type="PROSITE" id="PS51456">
    <property type="entry name" value="MYOSIN_MOTOR"/>
    <property type="match status" value="1"/>
</dbReference>
<dbReference type="Pfam" id="PF21989">
    <property type="entry name" value="RA_2"/>
    <property type="match status" value="1"/>
</dbReference>
<evidence type="ECO:0000256" key="5">
    <source>
        <dbReference type="PROSITE-ProRule" id="PRU00782"/>
    </source>
</evidence>
<feature type="binding site" evidence="5">
    <location>
        <begin position="100"/>
        <end position="107"/>
    </location>
    <ligand>
        <name>ATP</name>
        <dbReference type="ChEBI" id="CHEBI:30616"/>
    </ligand>
</feature>
<dbReference type="SMART" id="SM00015">
    <property type="entry name" value="IQ"/>
    <property type="match status" value="3"/>
</dbReference>
<dbReference type="PROSITE" id="PS50096">
    <property type="entry name" value="IQ"/>
    <property type="match status" value="2"/>
</dbReference>
<evidence type="ECO:0000256" key="3">
    <source>
        <dbReference type="ARBA" id="ARBA00023123"/>
    </source>
</evidence>
<evidence type="ECO:0000313" key="11">
    <source>
        <dbReference type="Proteomes" id="UP000095300"/>
    </source>
</evidence>
<dbReference type="EnsemblMetazoa" id="SCAU008197-RA">
    <property type="protein sequence ID" value="SCAU008197-PA"/>
    <property type="gene ID" value="SCAU008197"/>
</dbReference>
<evidence type="ECO:0000256" key="1">
    <source>
        <dbReference type="ARBA" id="ARBA00022741"/>
    </source>
</evidence>
<feature type="domain" description="Myosin motor" evidence="9">
    <location>
        <begin position="7"/>
        <end position="680"/>
    </location>
</feature>
<dbReference type="InterPro" id="IPR001609">
    <property type="entry name" value="Myosin_head_motor_dom-like"/>
</dbReference>
<evidence type="ECO:0000259" key="9">
    <source>
        <dbReference type="PROSITE" id="PS51456"/>
    </source>
</evidence>
<dbReference type="Proteomes" id="UP000095300">
    <property type="component" value="Unassembled WGS sequence"/>
</dbReference>
<dbReference type="GO" id="GO:0003779">
    <property type="term" value="F:actin binding"/>
    <property type="evidence" value="ECO:0007669"/>
    <property type="project" value="UniProtKB-KW"/>
</dbReference>
<dbReference type="OrthoDB" id="6108017at2759"/>
<dbReference type="InterPro" id="IPR000299">
    <property type="entry name" value="FERM_domain"/>
</dbReference>
<dbReference type="Gene3D" id="1.10.10.820">
    <property type="match status" value="1"/>
</dbReference>
<dbReference type="VEuPathDB" id="VectorBase:SCAU008197"/>
<dbReference type="SUPFAM" id="SSF54236">
    <property type="entry name" value="Ubiquitin-like"/>
    <property type="match status" value="1"/>
</dbReference>
<feature type="domain" description="MyTH4" evidence="8">
    <location>
        <begin position="1046"/>
        <end position="1196"/>
    </location>
</feature>
<dbReference type="InterPro" id="IPR027417">
    <property type="entry name" value="P-loop_NTPase"/>
</dbReference>
<feature type="region of interest" description="Disordered" evidence="6">
    <location>
        <begin position="922"/>
        <end position="964"/>
    </location>
</feature>
<evidence type="ECO:0000313" key="10">
    <source>
        <dbReference type="EnsemblMetazoa" id="SCAU008197-PA"/>
    </source>
</evidence>
<evidence type="ECO:0000256" key="4">
    <source>
        <dbReference type="ARBA" id="ARBA00023175"/>
    </source>
</evidence>
<dbReference type="Pfam" id="PF00612">
    <property type="entry name" value="IQ"/>
    <property type="match status" value="1"/>
</dbReference>
<evidence type="ECO:0008006" key="12">
    <source>
        <dbReference type="Google" id="ProtNLM"/>
    </source>
</evidence>
<dbReference type="GO" id="GO:0005737">
    <property type="term" value="C:cytoplasm"/>
    <property type="evidence" value="ECO:0007669"/>
    <property type="project" value="UniProtKB-ARBA"/>
</dbReference>
<dbReference type="Gene3D" id="3.40.850.10">
    <property type="entry name" value="Kinesin motor domain"/>
    <property type="match status" value="1"/>
</dbReference>
<keyword evidence="4 5" id="KW-0505">Motor protein</keyword>
<dbReference type="Gene3D" id="3.10.20.90">
    <property type="entry name" value="Phosphatidylinositol 3-kinase Catalytic Subunit, Chain A, domain 1"/>
    <property type="match status" value="1"/>
</dbReference>
<dbReference type="InterPro" id="IPR051724">
    <property type="entry name" value="Actin_motor_Myosin"/>
</dbReference>
<dbReference type="PRINTS" id="PR00193">
    <property type="entry name" value="MYOSINHEAVY"/>
</dbReference>
<dbReference type="Pfam" id="PF00063">
    <property type="entry name" value="Myosin_head"/>
    <property type="match status" value="1"/>
</dbReference>
<feature type="compositionally biased region" description="Polar residues" evidence="6">
    <location>
        <begin position="928"/>
        <end position="946"/>
    </location>
</feature>
<dbReference type="InterPro" id="IPR036961">
    <property type="entry name" value="Kinesin_motor_dom_sf"/>
</dbReference>
<dbReference type="SMART" id="SM00139">
    <property type="entry name" value="MyTH4"/>
    <property type="match status" value="1"/>
</dbReference>
<dbReference type="PROSITE" id="PS51016">
    <property type="entry name" value="MYTH4"/>
    <property type="match status" value="1"/>
</dbReference>
<dbReference type="SMART" id="SM00242">
    <property type="entry name" value="MYSc"/>
    <property type="match status" value="1"/>
</dbReference>
<reference evidence="10" key="1">
    <citation type="submission" date="2020-05" db="UniProtKB">
        <authorList>
            <consortium name="EnsemblMetazoa"/>
        </authorList>
    </citation>
    <scope>IDENTIFICATION</scope>
    <source>
        <strain evidence="10">USDA</strain>
    </source>
</reference>
<dbReference type="GO" id="GO:0016459">
    <property type="term" value="C:myosin complex"/>
    <property type="evidence" value="ECO:0007669"/>
    <property type="project" value="UniProtKB-KW"/>
</dbReference>
<accession>A0A1I8PHW9</accession>
<proteinExistence type="inferred from homology"/>
<dbReference type="Gene3D" id="1.20.120.720">
    <property type="entry name" value="Myosin VI head, motor domain, U50 subdomain"/>
    <property type="match status" value="1"/>
</dbReference>
<dbReference type="Gene3D" id="1.20.5.190">
    <property type="match status" value="1"/>
</dbReference>
<dbReference type="InterPro" id="IPR000048">
    <property type="entry name" value="IQ_motif_EF-hand-BS"/>
</dbReference>
<name>A0A1I8PHW9_STOCA</name>
<dbReference type="InterPro" id="IPR000857">
    <property type="entry name" value="MyTH4_dom"/>
</dbReference>
<dbReference type="GO" id="GO:0005524">
    <property type="term" value="F:ATP binding"/>
    <property type="evidence" value="ECO:0007669"/>
    <property type="project" value="UniProtKB-UniRule"/>
</dbReference>
<dbReference type="PROSITE" id="PS50057">
    <property type="entry name" value="FERM_3"/>
    <property type="match status" value="1"/>
</dbReference>
<dbReference type="InterPro" id="IPR038185">
    <property type="entry name" value="MyTH4_dom_sf"/>
</dbReference>
<keyword evidence="11" id="KW-1185">Reference proteome</keyword>
<keyword evidence="2 5" id="KW-0067">ATP-binding</keyword>
<organism evidence="10 11">
    <name type="scientific">Stomoxys calcitrans</name>
    <name type="common">Stable fly</name>
    <name type="synonym">Conops calcitrans</name>
    <dbReference type="NCBI Taxonomy" id="35570"/>
    <lineage>
        <taxon>Eukaryota</taxon>
        <taxon>Metazoa</taxon>
        <taxon>Ecdysozoa</taxon>
        <taxon>Arthropoda</taxon>
        <taxon>Hexapoda</taxon>
        <taxon>Insecta</taxon>
        <taxon>Pterygota</taxon>
        <taxon>Neoptera</taxon>
        <taxon>Endopterygota</taxon>
        <taxon>Diptera</taxon>
        <taxon>Brachycera</taxon>
        <taxon>Muscomorpha</taxon>
        <taxon>Muscoidea</taxon>
        <taxon>Muscidae</taxon>
        <taxon>Stomoxys</taxon>
    </lineage>
</organism>
<dbReference type="InterPro" id="IPR029071">
    <property type="entry name" value="Ubiquitin-like_domsf"/>
</dbReference>
<keyword evidence="1 5" id="KW-0547">Nucleotide-binding</keyword>
<dbReference type="Pfam" id="PF00784">
    <property type="entry name" value="MyTH4"/>
    <property type="match status" value="1"/>
</dbReference>
<dbReference type="Gene3D" id="1.20.58.530">
    <property type="match status" value="1"/>
</dbReference>
<evidence type="ECO:0000256" key="6">
    <source>
        <dbReference type="SAM" id="MobiDB-lite"/>
    </source>
</evidence>
<gene>
    <name evidence="10" type="primary">106092660</name>
</gene>
<dbReference type="STRING" id="35570.A0A1I8PHW9"/>
<dbReference type="CDD" id="cd17208">
    <property type="entry name" value="FERM_F1_DdMyo7_like"/>
    <property type="match status" value="1"/>
</dbReference>
<feature type="region of interest" description="Actin-binding" evidence="5">
    <location>
        <begin position="561"/>
        <end position="583"/>
    </location>
</feature>
<evidence type="ECO:0000259" key="7">
    <source>
        <dbReference type="PROSITE" id="PS50057"/>
    </source>
</evidence>
<evidence type="ECO:0000256" key="2">
    <source>
        <dbReference type="ARBA" id="ARBA00022840"/>
    </source>
</evidence>
<feature type="domain" description="FERM" evidence="7">
    <location>
        <begin position="1201"/>
        <end position="1360"/>
    </location>
</feature>
<dbReference type="PANTHER" id="PTHR46049:SF5">
    <property type="entry name" value="PLECKSTRIN HOMOLOGY DOMAIN-CONTAINING FAMILY H MEMBER 3"/>
    <property type="match status" value="1"/>
</dbReference>
<comment type="similarity">
    <text evidence="5">Belongs to the TRAFAC class myosin-kinesin ATPase superfamily. Myosin family.</text>
</comment>
<keyword evidence="3 5" id="KW-0518">Myosin</keyword>
<dbReference type="SUPFAM" id="SSF52540">
    <property type="entry name" value="P-loop containing nucleoside triphosphate hydrolases"/>
    <property type="match status" value="1"/>
</dbReference>